<accession>A0A5F0YMQ1</accession>
<evidence type="ECO:0000256" key="2">
    <source>
        <dbReference type="ARBA" id="ARBA00007183"/>
    </source>
</evidence>
<dbReference type="EMBL" id="CP061859">
    <property type="protein sequence ID" value="QOD59140.1"/>
    <property type="molecule type" value="Genomic_DNA"/>
</dbReference>
<keyword evidence="4" id="KW-0963">Cytoplasm</keyword>
<name>A0A5F0YMQ1_PHODP</name>
<sequence>MTKQSEEKLTNVNVLISDAGNALLTNAAERNHRSKRKEAKARLEHHLQTYGSNWTEKVSLKR</sequence>
<organism evidence="7">
    <name type="scientific">Photobacterium damsela subsp. piscicida</name>
    <name type="common">Pasteurella piscicida</name>
    <dbReference type="NCBI Taxonomy" id="38294"/>
    <lineage>
        <taxon>Bacteria</taxon>
        <taxon>Pseudomonadati</taxon>
        <taxon>Pseudomonadota</taxon>
        <taxon>Gammaproteobacteria</taxon>
        <taxon>Vibrionales</taxon>
        <taxon>Vibrionaceae</taxon>
        <taxon>Photobacterium</taxon>
    </lineage>
</organism>
<keyword evidence="5" id="KW-0184">Conjugation</keyword>
<reference evidence="7" key="1">
    <citation type="submission" date="2020-09" db="EMBL/GenBank/DDBJ databases">
        <title>Complete, closed and curated genome sequences of Photobacterium damselae subsp. piscicida isolates from Australia indicate localised evolution and additional plasmid-borne pathogenicity mechanisms.</title>
        <authorList>
            <person name="Baseggio L."/>
            <person name="Silayeva O."/>
            <person name="Buller N."/>
            <person name="Landos M."/>
            <person name="Engelstaedter J."/>
            <person name="Barnes A.C."/>
        </authorList>
    </citation>
    <scope>NUCLEOTIDE SEQUENCE [LARGE SCALE GENOMIC DNA]</scope>
    <source>
        <strain evidence="7">AS-16-0540-1</strain>
        <plasmid evidence="7">unnamed3</plasmid>
    </source>
</reference>
<geneLocation type="plasmid" evidence="7">
    <name>unnamed3</name>
</geneLocation>
<evidence type="ECO:0000256" key="5">
    <source>
        <dbReference type="ARBA" id="ARBA00022971"/>
    </source>
</evidence>
<gene>
    <name evidence="7" type="ORF">IC627_23165</name>
</gene>
<comment type="similarity">
    <text evidence="2">Belongs to the TraY family.</text>
</comment>
<dbReference type="GO" id="GO:0005737">
    <property type="term" value="C:cytoplasm"/>
    <property type="evidence" value="ECO:0007669"/>
    <property type="project" value="UniProtKB-SubCell"/>
</dbReference>
<dbReference type="Pfam" id="PF05509">
    <property type="entry name" value="TraY"/>
    <property type="match status" value="1"/>
</dbReference>
<evidence type="ECO:0000256" key="6">
    <source>
        <dbReference type="ARBA" id="ARBA00023125"/>
    </source>
</evidence>
<dbReference type="Proteomes" id="UP000516656">
    <property type="component" value="Plasmid unnamed3"/>
</dbReference>
<dbReference type="GO" id="GO:0003677">
    <property type="term" value="F:DNA binding"/>
    <property type="evidence" value="ECO:0007669"/>
    <property type="project" value="UniProtKB-KW"/>
</dbReference>
<evidence type="ECO:0000256" key="3">
    <source>
        <dbReference type="ARBA" id="ARBA00020541"/>
    </source>
</evidence>
<evidence type="ECO:0000256" key="4">
    <source>
        <dbReference type="ARBA" id="ARBA00022490"/>
    </source>
</evidence>
<dbReference type="AlphaFoldDB" id="A0A5F0YMQ1"/>
<comment type="subcellular location">
    <subcellularLocation>
        <location evidence="1">Cytoplasm</location>
    </subcellularLocation>
</comment>
<dbReference type="InterPro" id="IPR008876">
    <property type="entry name" value="TraY"/>
</dbReference>
<keyword evidence="6" id="KW-0238">DNA-binding</keyword>
<keyword evidence="7" id="KW-0614">Plasmid</keyword>
<evidence type="ECO:0000313" key="7">
    <source>
        <dbReference type="EMBL" id="QOD59140.1"/>
    </source>
</evidence>
<evidence type="ECO:0000256" key="1">
    <source>
        <dbReference type="ARBA" id="ARBA00004496"/>
    </source>
</evidence>
<protein>
    <recommendedName>
        <fullName evidence="3">Relaxosome protein TraY</fullName>
    </recommendedName>
</protein>
<proteinExistence type="inferred from homology"/>